<protein>
    <submittedName>
        <fullName evidence="1">Uncharacterized protein</fullName>
    </submittedName>
</protein>
<evidence type="ECO:0000313" key="2">
    <source>
        <dbReference type="Proteomes" id="UP000269221"/>
    </source>
</evidence>
<dbReference type="Proteomes" id="UP000269221">
    <property type="component" value="Unassembled WGS sequence"/>
</dbReference>
<dbReference type="AlphaFoldDB" id="A0A3M0JZL5"/>
<proteinExistence type="predicted"/>
<reference evidence="1 2" key="1">
    <citation type="submission" date="2018-07" db="EMBL/GenBank/DDBJ databases">
        <title>A high quality draft genome assembly of the barn swallow (H. rustica rustica).</title>
        <authorList>
            <person name="Formenti G."/>
            <person name="Chiara M."/>
            <person name="Poveda L."/>
            <person name="Francoijs K.-J."/>
            <person name="Bonisoli-Alquati A."/>
            <person name="Canova L."/>
            <person name="Gianfranceschi L."/>
            <person name="Horner D.S."/>
            <person name="Saino N."/>
        </authorList>
    </citation>
    <scope>NUCLEOTIDE SEQUENCE [LARGE SCALE GENOMIC DNA]</scope>
    <source>
        <strain evidence="1">Chelidonia</strain>
        <tissue evidence="1">Blood</tissue>
    </source>
</reference>
<keyword evidence="2" id="KW-1185">Reference proteome</keyword>
<accession>A0A3M0JZL5</accession>
<name>A0A3M0JZL5_HIRRU</name>
<gene>
    <name evidence="1" type="ORF">DUI87_15853</name>
</gene>
<evidence type="ECO:0000313" key="1">
    <source>
        <dbReference type="EMBL" id="RMC06419.1"/>
    </source>
</evidence>
<organism evidence="1 2">
    <name type="scientific">Hirundo rustica rustica</name>
    <dbReference type="NCBI Taxonomy" id="333673"/>
    <lineage>
        <taxon>Eukaryota</taxon>
        <taxon>Metazoa</taxon>
        <taxon>Chordata</taxon>
        <taxon>Craniata</taxon>
        <taxon>Vertebrata</taxon>
        <taxon>Euteleostomi</taxon>
        <taxon>Archelosauria</taxon>
        <taxon>Archosauria</taxon>
        <taxon>Dinosauria</taxon>
        <taxon>Saurischia</taxon>
        <taxon>Theropoda</taxon>
        <taxon>Coelurosauria</taxon>
        <taxon>Aves</taxon>
        <taxon>Neognathae</taxon>
        <taxon>Neoaves</taxon>
        <taxon>Telluraves</taxon>
        <taxon>Australaves</taxon>
        <taxon>Passeriformes</taxon>
        <taxon>Sylvioidea</taxon>
        <taxon>Hirundinidae</taxon>
        <taxon>Hirundo</taxon>
    </lineage>
</organism>
<sequence length="102" mass="11579">MPPQTRSDISEPSVTSHVMMKEFEKFGFDSPVSDRYQGQWRRRGRGALDAGTEIPLQPMVKDHGEAGVPLQPMENNRDSEIHLQPMEGMGMQRSTMLEQVHV</sequence>
<comment type="caution">
    <text evidence="1">The sequence shown here is derived from an EMBL/GenBank/DDBJ whole genome shotgun (WGS) entry which is preliminary data.</text>
</comment>
<dbReference type="EMBL" id="QRBI01000120">
    <property type="protein sequence ID" value="RMC06419.1"/>
    <property type="molecule type" value="Genomic_DNA"/>
</dbReference>